<dbReference type="AlphaFoldDB" id="A0A5C8ZQL2"/>
<organism evidence="1 2">
    <name type="scientific">Parahaliea aestuarii</name>
    <dbReference type="NCBI Taxonomy" id="1852021"/>
    <lineage>
        <taxon>Bacteria</taxon>
        <taxon>Pseudomonadati</taxon>
        <taxon>Pseudomonadota</taxon>
        <taxon>Gammaproteobacteria</taxon>
        <taxon>Cellvibrionales</taxon>
        <taxon>Halieaceae</taxon>
        <taxon>Parahaliea</taxon>
    </lineage>
</organism>
<sequence>MPYVLRTRAGQISALSNDLLEGYEWIASDDAELRVFIAKSAGMIDHLSASDLDMVRVLEDLVELLVQKGVILFTELPESAQEKVLRRQSLRSDLRNDLDLLGDD</sequence>
<accession>A0A5C8ZQL2</accession>
<reference evidence="1 2" key="1">
    <citation type="submission" date="2019-08" db="EMBL/GenBank/DDBJ databases">
        <title>Parahaliea maris sp. nov., isolated from the surface seawater.</title>
        <authorList>
            <person name="Liu Y."/>
        </authorList>
    </citation>
    <scope>NUCLEOTIDE SEQUENCE [LARGE SCALE GENOMIC DNA]</scope>
    <source>
        <strain evidence="1 2">S2-26</strain>
    </source>
</reference>
<name>A0A5C8ZQL2_9GAMM</name>
<dbReference type="EMBL" id="VRYZ01000007">
    <property type="protein sequence ID" value="TXS89940.1"/>
    <property type="molecule type" value="Genomic_DNA"/>
</dbReference>
<comment type="caution">
    <text evidence="1">The sequence shown here is derived from an EMBL/GenBank/DDBJ whole genome shotgun (WGS) entry which is preliminary data.</text>
</comment>
<proteinExistence type="predicted"/>
<evidence type="ECO:0000313" key="1">
    <source>
        <dbReference type="EMBL" id="TXS89940.1"/>
    </source>
</evidence>
<keyword evidence="2" id="KW-1185">Reference proteome</keyword>
<gene>
    <name evidence="1" type="ORF">FVW59_15105</name>
</gene>
<dbReference type="Proteomes" id="UP000321933">
    <property type="component" value="Unassembled WGS sequence"/>
</dbReference>
<dbReference type="RefSeq" id="WP_148065202.1">
    <property type="nucleotide sequence ID" value="NZ_VRYZ01000007.1"/>
</dbReference>
<evidence type="ECO:0000313" key="2">
    <source>
        <dbReference type="Proteomes" id="UP000321933"/>
    </source>
</evidence>
<protein>
    <submittedName>
        <fullName evidence="1">Tryptophan synthase subunit beta like protein</fullName>
    </submittedName>
</protein>
<dbReference type="OrthoDB" id="8527830at2"/>